<dbReference type="EMBL" id="CAJPWZ010002320">
    <property type="protein sequence ID" value="CAG2235517.1"/>
    <property type="molecule type" value="Genomic_DNA"/>
</dbReference>
<comment type="caution">
    <text evidence="2">The sequence shown here is derived from an EMBL/GenBank/DDBJ whole genome shotgun (WGS) entry which is preliminary data.</text>
</comment>
<evidence type="ECO:0000313" key="3">
    <source>
        <dbReference type="Proteomes" id="UP000683360"/>
    </source>
</evidence>
<feature type="compositionally biased region" description="Basic and acidic residues" evidence="1">
    <location>
        <begin position="24"/>
        <end position="38"/>
    </location>
</feature>
<dbReference type="AlphaFoldDB" id="A0A8S3U3Y2"/>
<accession>A0A8S3U3Y2</accession>
<proteinExistence type="predicted"/>
<evidence type="ECO:0000256" key="1">
    <source>
        <dbReference type="SAM" id="MobiDB-lite"/>
    </source>
</evidence>
<protein>
    <recommendedName>
        <fullName evidence="4">Fucolectin tachylectin-4 pentraxin-1 domain-containing protein</fullName>
    </recommendedName>
</protein>
<name>A0A8S3U3Y2_MYTED</name>
<dbReference type="Proteomes" id="UP000683360">
    <property type="component" value="Unassembled WGS sequence"/>
</dbReference>
<dbReference type="OrthoDB" id="10252017at2759"/>
<organism evidence="2 3">
    <name type="scientific">Mytilus edulis</name>
    <name type="common">Blue mussel</name>
    <dbReference type="NCBI Taxonomy" id="6550"/>
    <lineage>
        <taxon>Eukaryota</taxon>
        <taxon>Metazoa</taxon>
        <taxon>Spiralia</taxon>
        <taxon>Lophotrochozoa</taxon>
        <taxon>Mollusca</taxon>
        <taxon>Bivalvia</taxon>
        <taxon>Autobranchia</taxon>
        <taxon>Pteriomorphia</taxon>
        <taxon>Mytilida</taxon>
        <taxon>Mytiloidea</taxon>
        <taxon>Mytilidae</taxon>
        <taxon>Mytilinae</taxon>
        <taxon>Mytilus</taxon>
    </lineage>
</organism>
<dbReference type="SUPFAM" id="SSF49785">
    <property type="entry name" value="Galactose-binding domain-like"/>
    <property type="match status" value="1"/>
</dbReference>
<evidence type="ECO:0008006" key="4">
    <source>
        <dbReference type="Google" id="ProtNLM"/>
    </source>
</evidence>
<sequence length="329" mass="37222">MEKDQDYKTVRGKIHASTNQTPPKYRDDSLRRQHHDNSKGTCLVNSFMQKCNKSGMHNGYGKKHTQGRCGFHSINLALHGTASQETTYTDSDGNSYSANLAIEGPANNNWEDGCSSTAAGQATQWWGMSFPKLVYITNITYYLRSDSKLLICICFNTYFPLKKNTFVELCYIEINGCWKGTWGTNCTDTCSPKCIDQHCYPENGFCVWGCDPQNCRNNTCNNQTGVCTEGCVDGWVGQYCNTKSSRECETLNKKFSVSFKAALALTYMELVNTDGMQIEMRECRDNLAIYSCLISAIHKYRWKSSAFDKFITNQLPEVKLGLEPEEFHS</sequence>
<dbReference type="Gene3D" id="2.60.120.260">
    <property type="entry name" value="Galactose-binding domain-like"/>
    <property type="match status" value="1"/>
</dbReference>
<gene>
    <name evidence="2" type="ORF">MEDL_48078</name>
</gene>
<keyword evidence="3" id="KW-1185">Reference proteome</keyword>
<reference evidence="2" key="1">
    <citation type="submission" date="2021-03" db="EMBL/GenBank/DDBJ databases">
        <authorList>
            <person name="Bekaert M."/>
        </authorList>
    </citation>
    <scope>NUCLEOTIDE SEQUENCE</scope>
</reference>
<evidence type="ECO:0000313" key="2">
    <source>
        <dbReference type="EMBL" id="CAG2235517.1"/>
    </source>
</evidence>
<dbReference type="InterPro" id="IPR008979">
    <property type="entry name" value="Galactose-bd-like_sf"/>
</dbReference>
<feature type="region of interest" description="Disordered" evidence="1">
    <location>
        <begin position="1"/>
        <end position="38"/>
    </location>
</feature>